<comment type="caution">
    <text evidence="1">The sequence shown here is derived from an EMBL/GenBank/DDBJ whole genome shotgun (WGS) entry which is preliminary data.</text>
</comment>
<reference evidence="1" key="1">
    <citation type="journal article" date="2015" name="Nature">
        <title>Complex archaea that bridge the gap between prokaryotes and eukaryotes.</title>
        <authorList>
            <person name="Spang A."/>
            <person name="Saw J.H."/>
            <person name="Jorgensen S.L."/>
            <person name="Zaremba-Niedzwiedzka K."/>
            <person name="Martijn J."/>
            <person name="Lind A.E."/>
            <person name="van Eijk R."/>
            <person name="Schleper C."/>
            <person name="Guy L."/>
            <person name="Ettema T.J."/>
        </authorList>
    </citation>
    <scope>NUCLEOTIDE SEQUENCE</scope>
</reference>
<proteinExistence type="predicted"/>
<sequence length="153" mass="17860">MRTFNTGATRGSEEDKLDYEGFISPLALKRYAEYLHKHRIQEDGNLRDSDNWQKGIPFSSYMKSLLRHVMNVWLNHRSHISGVIPLLDESMEDSLCAVIFNAQGYLHELEKEEILCGEGAKFPEMTDEIFSGMTFDERLYWLNNQVESKYEES</sequence>
<evidence type="ECO:0008006" key="2">
    <source>
        <dbReference type="Google" id="ProtNLM"/>
    </source>
</evidence>
<protein>
    <recommendedName>
        <fullName evidence="2">dATP/dGTP diphosphohydrolase N-terminal domain-containing protein</fullName>
    </recommendedName>
</protein>
<evidence type="ECO:0000313" key="1">
    <source>
        <dbReference type="EMBL" id="KKL48188.1"/>
    </source>
</evidence>
<name>A0A0F9CFP8_9ZZZZ</name>
<gene>
    <name evidence="1" type="ORF">LCGC14_2328020</name>
</gene>
<accession>A0A0F9CFP8</accession>
<dbReference type="EMBL" id="LAZR01033403">
    <property type="protein sequence ID" value="KKL48188.1"/>
    <property type="molecule type" value="Genomic_DNA"/>
</dbReference>
<organism evidence="1">
    <name type="scientific">marine sediment metagenome</name>
    <dbReference type="NCBI Taxonomy" id="412755"/>
    <lineage>
        <taxon>unclassified sequences</taxon>
        <taxon>metagenomes</taxon>
        <taxon>ecological metagenomes</taxon>
    </lineage>
</organism>
<dbReference type="AlphaFoldDB" id="A0A0F9CFP8"/>